<evidence type="ECO:0000313" key="1">
    <source>
        <dbReference type="EMBL" id="GME25422.1"/>
    </source>
</evidence>
<organism evidence="1 2">
    <name type="scientific">Neofusicoccum parvum</name>
    <dbReference type="NCBI Taxonomy" id="310453"/>
    <lineage>
        <taxon>Eukaryota</taxon>
        <taxon>Fungi</taxon>
        <taxon>Dikarya</taxon>
        <taxon>Ascomycota</taxon>
        <taxon>Pezizomycotina</taxon>
        <taxon>Dothideomycetes</taxon>
        <taxon>Dothideomycetes incertae sedis</taxon>
        <taxon>Botryosphaeriales</taxon>
        <taxon>Botryosphaeriaceae</taxon>
        <taxon>Neofusicoccum</taxon>
    </lineage>
</organism>
<evidence type="ECO:0000313" key="2">
    <source>
        <dbReference type="Proteomes" id="UP001165186"/>
    </source>
</evidence>
<reference evidence="1" key="1">
    <citation type="submission" date="2024-09" db="EMBL/GenBank/DDBJ databases">
        <title>Draft Genome Sequences of Neofusicoccum parvum.</title>
        <authorList>
            <person name="Ashida A."/>
            <person name="Camagna M."/>
            <person name="Tanaka A."/>
            <person name="Takemoto D."/>
        </authorList>
    </citation>
    <scope>NUCLEOTIDE SEQUENCE</scope>
    <source>
        <strain evidence="1">PPO83</strain>
    </source>
</reference>
<accession>A0ACB5RY77</accession>
<keyword evidence="2" id="KW-1185">Reference proteome</keyword>
<name>A0ACB5RY77_9PEZI</name>
<dbReference type="Proteomes" id="UP001165186">
    <property type="component" value="Unassembled WGS sequence"/>
</dbReference>
<gene>
    <name evidence="1" type="primary">g657</name>
    <name evidence="1" type="ORF">NpPPO83_00000657</name>
</gene>
<proteinExistence type="predicted"/>
<sequence length="79" mass="8762">MKPTFLASIVAVALLGGASAWEFPPKWDGGYLGFYEHSKSKRWPAEAAKLVQVESENNKRAVDSNIRQRDTSGDAQPQR</sequence>
<protein>
    <submittedName>
        <fullName evidence="1">Uncharacterized protein</fullName>
    </submittedName>
</protein>
<dbReference type="EMBL" id="BSXG01000019">
    <property type="protein sequence ID" value="GME25422.1"/>
    <property type="molecule type" value="Genomic_DNA"/>
</dbReference>
<comment type="caution">
    <text evidence="1">The sequence shown here is derived from an EMBL/GenBank/DDBJ whole genome shotgun (WGS) entry which is preliminary data.</text>
</comment>